<dbReference type="Proteomes" id="UP001174997">
    <property type="component" value="Unassembled WGS sequence"/>
</dbReference>
<keyword evidence="2" id="KW-1185">Reference proteome</keyword>
<proteinExistence type="predicted"/>
<comment type="caution">
    <text evidence="1">The sequence shown here is derived from an EMBL/GenBank/DDBJ whole genome shotgun (WGS) entry which is preliminary data.</text>
</comment>
<sequence length="145" mass="16235">TCIPVEGAHNYLVRGSSVHGYRYLSRQASPKSRDNTMEHDLLEVGAWAASAIPDHEATVSDSVQIGTSQDGIKSSLKAKSILCNQYVHDITLPTGSPQFHTTAISYVARRRISLEQHVRLERRRVEYGMLERYLEEASGSLVRPR</sequence>
<dbReference type="AlphaFoldDB" id="A0AA39YWZ4"/>
<protein>
    <submittedName>
        <fullName evidence="1">Uncharacterized protein</fullName>
    </submittedName>
</protein>
<organism evidence="1 2">
    <name type="scientific">Cercophora samala</name>
    <dbReference type="NCBI Taxonomy" id="330535"/>
    <lineage>
        <taxon>Eukaryota</taxon>
        <taxon>Fungi</taxon>
        <taxon>Dikarya</taxon>
        <taxon>Ascomycota</taxon>
        <taxon>Pezizomycotina</taxon>
        <taxon>Sordariomycetes</taxon>
        <taxon>Sordariomycetidae</taxon>
        <taxon>Sordariales</taxon>
        <taxon>Lasiosphaeriaceae</taxon>
        <taxon>Cercophora</taxon>
    </lineage>
</organism>
<name>A0AA39YWZ4_9PEZI</name>
<reference evidence="1" key="1">
    <citation type="submission" date="2023-06" db="EMBL/GenBank/DDBJ databases">
        <title>Genome-scale phylogeny and comparative genomics of the fungal order Sordariales.</title>
        <authorList>
            <consortium name="Lawrence Berkeley National Laboratory"/>
            <person name="Hensen N."/>
            <person name="Bonometti L."/>
            <person name="Westerberg I."/>
            <person name="Brannstrom I.O."/>
            <person name="Guillou S."/>
            <person name="Cros-Aarteil S."/>
            <person name="Calhoun S."/>
            <person name="Haridas S."/>
            <person name="Kuo A."/>
            <person name="Mondo S."/>
            <person name="Pangilinan J."/>
            <person name="Riley R."/>
            <person name="Labutti K."/>
            <person name="Andreopoulos B."/>
            <person name="Lipzen A."/>
            <person name="Chen C."/>
            <person name="Yanf M."/>
            <person name="Daum C."/>
            <person name="Ng V."/>
            <person name="Clum A."/>
            <person name="Steindorff A."/>
            <person name="Ohm R."/>
            <person name="Martin F."/>
            <person name="Silar P."/>
            <person name="Natvig D."/>
            <person name="Lalanne C."/>
            <person name="Gautier V."/>
            <person name="Ament-Velasquez S.L."/>
            <person name="Kruys A."/>
            <person name="Hutchinson M.I."/>
            <person name="Powell A.J."/>
            <person name="Barry K."/>
            <person name="Miller A.N."/>
            <person name="Grigoriev I.V."/>
            <person name="Debuchy R."/>
            <person name="Gladieux P."/>
            <person name="Thoren M.H."/>
            <person name="Johannesson H."/>
        </authorList>
    </citation>
    <scope>NUCLEOTIDE SEQUENCE</scope>
    <source>
        <strain evidence="1">CBS 307.81</strain>
    </source>
</reference>
<accession>A0AA39YWZ4</accession>
<gene>
    <name evidence="1" type="ORF">QBC41DRAFT_236934</name>
</gene>
<feature type="non-terminal residue" evidence="1">
    <location>
        <position position="145"/>
    </location>
</feature>
<evidence type="ECO:0000313" key="2">
    <source>
        <dbReference type="Proteomes" id="UP001174997"/>
    </source>
</evidence>
<dbReference type="EMBL" id="JAULSY010000172">
    <property type="protein sequence ID" value="KAK0660076.1"/>
    <property type="molecule type" value="Genomic_DNA"/>
</dbReference>
<evidence type="ECO:0000313" key="1">
    <source>
        <dbReference type="EMBL" id="KAK0660076.1"/>
    </source>
</evidence>